<proteinExistence type="predicted"/>
<evidence type="ECO:0000256" key="1">
    <source>
        <dbReference type="SAM" id="MobiDB-lite"/>
    </source>
</evidence>
<protein>
    <submittedName>
        <fullName evidence="2">Uncharacterized protein</fullName>
    </submittedName>
</protein>
<keyword evidence="3" id="KW-1185">Reference proteome</keyword>
<name>A0AAD1VZA4_PELCU</name>
<evidence type="ECO:0000313" key="3">
    <source>
        <dbReference type="Proteomes" id="UP001295444"/>
    </source>
</evidence>
<dbReference type="EMBL" id="OW240915">
    <property type="protein sequence ID" value="CAH2282182.1"/>
    <property type="molecule type" value="Genomic_DNA"/>
</dbReference>
<reference evidence="2" key="1">
    <citation type="submission" date="2022-03" db="EMBL/GenBank/DDBJ databases">
        <authorList>
            <person name="Alioto T."/>
            <person name="Alioto T."/>
            <person name="Gomez Garrido J."/>
        </authorList>
    </citation>
    <scope>NUCLEOTIDE SEQUENCE</scope>
</reference>
<sequence>MHLNRVIACDIGASSWSDHNPVTLTIADHYNYKNRGPCQLNEQLLNDPHFVHTLQQDLHTYFQSNNTTDISPLTLWMAHILVIRGILIRRASHLKKQQHQAHIQDLHRANQITPSKTMQTAKAEKSMPQTFKKQVTH</sequence>
<dbReference type="Proteomes" id="UP001295444">
    <property type="component" value="Chromosome 04"/>
</dbReference>
<dbReference type="AlphaFoldDB" id="A0AAD1VZA4"/>
<evidence type="ECO:0000313" key="2">
    <source>
        <dbReference type="EMBL" id="CAH2282182.1"/>
    </source>
</evidence>
<accession>A0AAD1VZA4</accession>
<feature type="compositionally biased region" description="Polar residues" evidence="1">
    <location>
        <begin position="127"/>
        <end position="137"/>
    </location>
</feature>
<feature type="region of interest" description="Disordered" evidence="1">
    <location>
        <begin position="116"/>
        <end position="137"/>
    </location>
</feature>
<gene>
    <name evidence="2" type="ORF">PECUL_23A003307</name>
</gene>
<organism evidence="2 3">
    <name type="scientific">Pelobates cultripes</name>
    <name type="common">Western spadefoot toad</name>
    <dbReference type="NCBI Taxonomy" id="61616"/>
    <lineage>
        <taxon>Eukaryota</taxon>
        <taxon>Metazoa</taxon>
        <taxon>Chordata</taxon>
        <taxon>Craniata</taxon>
        <taxon>Vertebrata</taxon>
        <taxon>Euteleostomi</taxon>
        <taxon>Amphibia</taxon>
        <taxon>Batrachia</taxon>
        <taxon>Anura</taxon>
        <taxon>Pelobatoidea</taxon>
        <taxon>Pelobatidae</taxon>
        <taxon>Pelobates</taxon>
    </lineage>
</organism>